<comment type="subcellular location">
    <subcellularLocation>
        <location evidence="1">Periplasm</location>
    </subcellularLocation>
</comment>
<dbReference type="AlphaFoldDB" id="A0A3E2BKE4"/>
<proteinExistence type="inferred from homology"/>
<dbReference type="Gene3D" id="2.40.10.120">
    <property type="match status" value="1"/>
</dbReference>
<evidence type="ECO:0000256" key="5">
    <source>
        <dbReference type="ARBA" id="ARBA00022737"/>
    </source>
</evidence>
<dbReference type="InterPro" id="IPR001478">
    <property type="entry name" value="PDZ"/>
</dbReference>
<evidence type="ECO:0000313" key="13">
    <source>
        <dbReference type="EMBL" id="RFT15219.1"/>
    </source>
</evidence>
<feature type="binding site" evidence="10">
    <location>
        <position position="99"/>
    </location>
    <ligand>
        <name>substrate</name>
    </ligand>
</feature>
<evidence type="ECO:0000256" key="6">
    <source>
        <dbReference type="ARBA" id="ARBA00022764"/>
    </source>
</evidence>
<evidence type="ECO:0000256" key="3">
    <source>
        <dbReference type="ARBA" id="ARBA00022670"/>
    </source>
</evidence>
<dbReference type="GO" id="GO:0006508">
    <property type="term" value="P:proteolysis"/>
    <property type="evidence" value="ECO:0007669"/>
    <property type="project" value="UniProtKB-KW"/>
</dbReference>
<dbReference type="SUPFAM" id="SSF50156">
    <property type="entry name" value="PDZ domain-like"/>
    <property type="match status" value="2"/>
</dbReference>
<evidence type="ECO:0000313" key="14">
    <source>
        <dbReference type="Proteomes" id="UP000257323"/>
    </source>
</evidence>
<keyword evidence="7" id="KW-0378">Hydrolase</keyword>
<dbReference type="SUPFAM" id="SSF50494">
    <property type="entry name" value="Trypsin-like serine proteases"/>
    <property type="match status" value="1"/>
</dbReference>
<dbReference type="InterPro" id="IPR036034">
    <property type="entry name" value="PDZ_sf"/>
</dbReference>
<evidence type="ECO:0000256" key="11">
    <source>
        <dbReference type="SAM" id="Phobius"/>
    </source>
</evidence>
<feature type="domain" description="PDZ" evidence="12">
    <location>
        <begin position="305"/>
        <end position="401"/>
    </location>
</feature>
<dbReference type="PANTHER" id="PTHR22939:SF129">
    <property type="entry name" value="SERINE PROTEASE HTRA2, MITOCHONDRIAL"/>
    <property type="match status" value="1"/>
</dbReference>
<dbReference type="InterPro" id="IPR001940">
    <property type="entry name" value="Peptidase_S1C"/>
</dbReference>
<feature type="active site" description="Charge relay system" evidence="9">
    <location>
        <position position="266"/>
    </location>
</feature>
<evidence type="ECO:0000256" key="8">
    <source>
        <dbReference type="ARBA" id="ARBA00022825"/>
    </source>
</evidence>
<dbReference type="InterPro" id="IPR041489">
    <property type="entry name" value="PDZ_6"/>
</dbReference>
<dbReference type="Gene3D" id="2.30.42.10">
    <property type="match status" value="2"/>
</dbReference>
<keyword evidence="8" id="KW-0720">Serine protease</keyword>
<dbReference type="FunFam" id="2.40.10.10:FF:000001">
    <property type="entry name" value="Periplasmic serine protease DegS"/>
    <property type="match status" value="1"/>
</dbReference>
<reference evidence="13 14" key="1">
    <citation type="submission" date="2018-08" db="EMBL/GenBank/DDBJ databases">
        <title>Genome analysis of the thermophilic bacterium of the candidate phylum Aminicenantes from deep subsurface aquifer revealed its physiology and ecological role.</title>
        <authorList>
            <person name="Kadnikov V.V."/>
            <person name="Mardanov A.V."/>
            <person name="Beletsky A.V."/>
            <person name="Karnachuk O.V."/>
            <person name="Ravin N.V."/>
        </authorList>
    </citation>
    <scope>NUCLEOTIDE SEQUENCE [LARGE SCALE GENOMIC DNA]</scope>
    <source>
        <strain evidence="13">BY38</strain>
    </source>
</reference>
<feature type="binding site" evidence="10">
    <location>
        <begin position="264"/>
        <end position="266"/>
    </location>
    <ligand>
        <name>substrate</name>
    </ligand>
</feature>
<feature type="active site" description="Charge relay system" evidence="9">
    <location>
        <position position="159"/>
    </location>
</feature>
<keyword evidence="5" id="KW-0677">Repeat</keyword>
<gene>
    <name evidence="13" type="ORF">OP8BY_0514</name>
</gene>
<keyword evidence="11" id="KW-0472">Membrane</keyword>
<keyword evidence="11" id="KW-1133">Transmembrane helix</keyword>
<feature type="binding site" evidence="10">
    <location>
        <position position="189"/>
    </location>
    <ligand>
        <name>substrate</name>
    </ligand>
</feature>
<dbReference type="PRINTS" id="PR00834">
    <property type="entry name" value="PROTEASES2C"/>
</dbReference>
<feature type="transmembrane region" description="Helical" evidence="11">
    <location>
        <begin position="22"/>
        <end position="42"/>
    </location>
</feature>
<dbReference type="PROSITE" id="PS50106">
    <property type="entry name" value="PDZ"/>
    <property type="match status" value="2"/>
</dbReference>
<dbReference type="Pfam" id="PF13180">
    <property type="entry name" value="PDZ_2"/>
    <property type="match status" value="1"/>
</dbReference>
<sequence>MNFVAGYVNFNYLRGRLKMKKYLWIGAISFLAGFLIAGYFLLSPEKPAPVKTVDKPGPALNNHLLAAERSLPAPEVLSSQDFVSVAEKVGPAVVRVVAERVEQVPAFGFEEDWPFQDFWDRFFGNPPRSRDREQREFRSQAEGSGFFISPDGYILTNNHIVEKSVKVSITTIDGKEYEAKNVGQDAATDLALLKVEGKNFPYAVLGNSSAIKVGEWVLAIGNPFGMEHTVTAGIISAKGRQLGLGANTPTYQDFIQTDAAINRGNSGGPLINLRGEVIGINSNILSPSGGNIGIGFAIPSDLAKKVVAQLKEKGRVVRGRLGLRGTDITESMKKQFNLKVNKGVIISQVEPEGPAEKAGLKKYDVIVEINNQPVESWKDLRFKVADLQPGDLVTIKIIRDGKEMTVKARLDELEPAETPGPKESLDKDVGLGLTAITPALARRYGLSTTEGLLITEVRQYSPAARAGLQTGDIILEVNRLKVSSVKEFQDILKKTESGEEIILLVRRESDGEKIDFIVTLRVP</sequence>
<feature type="binding site" evidence="10">
    <location>
        <position position="159"/>
    </location>
    <ligand>
        <name>substrate</name>
    </ligand>
</feature>
<evidence type="ECO:0000256" key="2">
    <source>
        <dbReference type="ARBA" id="ARBA00010541"/>
    </source>
</evidence>
<dbReference type="Pfam" id="PF13365">
    <property type="entry name" value="Trypsin_2"/>
    <property type="match status" value="1"/>
</dbReference>
<dbReference type="PANTHER" id="PTHR22939">
    <property type="entry name" value="SERINE PROTEASE FAMILY S1C HTRA-RELATED"/>
    <property type="match status" value="1"/>
</dbReference>
<comment type="similarity">
    <text evidence="2">Belongs to the peptidase S1C family.</text>
</comment>
<dbReference type="NCBIfam" id="TIGR02037">
    <property type="entry name" value="degP_htrA_DO"/>
    <property type="match status" value="1"/>
</dbReference>
<evidence type="ECO:0000259" key="12">
    <source>
        <dbReference type="PROSITE" id="PS50106"/>
    </source>
</evidence>
<evidence type="ECO:0000256" key="7">
    <source>
        <dbReference type="ARBA" id="ARBA00022801"/>
    </source>
</evidence>
<dbReference type="EMBL" id="QUAH01000011">
    <property type="protein sequence ID" value="RFT15219.1"/>
    <property type="molecule type" value="Genomic_DNA"/>
</dbReference>
<dbReference type="CDD" id="cd10839">
    <property type="entry name" value="cpPDZ1_DegP-like"/>
    <property type="match status" value="1"/>
</dbReference>
<feature type="domain" description="PDZ" evidence="12">
    <location>
        <begin position="433"/>
        <end position="509"/>
    </location>
</feature>
<comment type="caution">
    <text evidence="13">The sequence shown here is derived from an EMBL/GenBank/DDBJ whole genome shotgun (WGS) entry which is preliminary data.</text>
</comment>
<dbReference type="InterPro" id="IPR009003">
    <property type="entry name" value="Peptidase_S1_PA"/>
</dbReference>
<dbReference type="InterPro" id="IPR011782">
    <property type="entry name" value="Pept_S1C_Do"/>
</dbReference>
<dbReference type="GO" id="GO:0004252">
    <property type="term" value="F:serine-type endopeptidase activity"/>
    <property type="evidence" value="ECO:0007669"/>
    <property type="project" value="InterPro"/>
</dbReference>
<accession>A0A3E2BKE4</accession>
<dbReference type="Pfam" id="PF17820">
    <property type="entry name" value="PDZ_6"/>
    <property type="match status" value="1"/>
</dbReference>
<evidence type="ECO:0000256" key="9">
    <source>
        <dbReference type="PIRSR" id="PIRSR611782-1"/>
    </source>
</evidence>
<feature type="active site" description="Charge relay system" evidence="9">
    <location>
        <position position="189"/>
    </location>
</feature>
<keyword evidence="3 13" id="KW-0645">Protease</keyword>
<keyword evidence="4" id="KW-0732">Signal</keyword>
<name>A0A3E2BKE4_9BACT</name>
<keyword evidence="11" id="KW-0812">Transmembrane</keyword>
<evidence type="ECO:0000256" key="10">
    <source>
        <dbReference type="PIRSR" id="PIRSR611782-2"/>
    </source>
</evidence>
<dbReference type="GO" id="GO:0042597">
    <property type="term" value="C:periplasmic space"/>
    <property type="evidence" value="ECO:0007669"/>
    <property type="project" value="UniProtKB-SubCell"/>
</dbReference>
<protein>
    <submittedName>
        <fullName evidence="13">HtrA protease/chaperone protein</fullName>
    </submittedName>
</protein>
<keyword evidence="6" id="KW-0574">Periplasm</keyword>
<evidence type="ECO:0000256" key="1">
    <source>
        <dbReference type="ARBA" id="ARBA00004418"/>
    </source>
</evidence>
<dbReference type="SMART" id="SM00228">
    <property type="entry name" value="PDZ"/>
    <property type="match status" value="2"/>
</dbReference>
<evidence type="ECO:0000256" key="4">
    <source>
        <dbReference type="ARBA" id="ARBA00022729"/>
    </source>
</evidence>
<dbReference type="Proteomes" id="UP000257323">
    <property type="component" value="Unassembled WGS sequence"/>
</dbReference>
<feature type="binding site" evidence="10">
    <location>
        <begin position="321"/>
        <end position="325"/>
    </location>
    <ligand>
        <name>substrate</name>
    </ligand>
</feature>
<organism evidence="13 14">
    <name type="scientific">Candidatus Saccharicenans subterraneus</name>
    <dbReference type="NCBI Taxonomy" id="2508984"/>
    <lineage>
        <taxon>Bacteria</taxon>
        <taxon>Candidatus Aminicenantota</taxon>
        <taxon>Candidatus Aminicenantia</taxon>
        <taxon>Candidatus Aminicenantales</taxon>
        <taxon>Candidatus Saccharicenantaceae</taxon>
        <taxon>Candidatus Saccharicenans</taxon>
    </lineage>
</organism>